<evidence type="ECO:0000256" key="1">
    <source>
        <dbReference type="SAM" id="Coils"/>
    </source>
</evidence>
<reference evidence="3" key="1">
    <citation type="submission" date="2021-01" db="EMBL/GenBank/DDBJ databases">
        <authorList>
            <person name="Corre E."/>
            <person name="Pelletier E."/>
            <person name="Niang G."/>
            <person name="Scheremetjew M."/>
            <person name="Finn R."/>
            <person name="Kale V."/>
            <person name="Holt S."/>
            <person name="Cochrane G."/>
            <person name="Meng A."/>
            <person name="Brown T."/>
            <person name="Cohen L."/>
        </authorList>
    </citation>
    <scope>NUCLEOTIDE SEQUENCE</scope>
    <source>
        <strain evidence="3">CCMP622</strain>
    </source>
</reference>
<sequence>MHASLLPVIKLMSETLIFTMGGGEVPQEGGGTPGVPPSSHPRELRSLMGSYSETIAYLLYHNPGILSDITPNPALLIDTILTCAHPETAMGEAEGWRERELQQLEAERQSMGPAVPNMRYEFVPIVDAEGLGRHRRFFAALACSSVILNQQPPSLALWQNGVASPTLVRMVKMIIRANADRNEIENDREEIRTTVEGKTQERTNYPTDETNRLRLSIAMEDSMFRVNVPDVLRAMLERFLATFGSMETLQTALGLTQSEANVLLRIQSGEQAAADARERTREKNTGDPEKQQEAHGC</sequence>
<proteinExistence type="predicted"/>
<organism evidence="3">
    <name type="scientific">Lotharella oceanica</name>
    <dbReference type="NCBI Taxonomy" id="641309"/>
    <lineage>
        <taxon>Eukaryota</taxon>
        <taxon>Sar</taxon>
        <taxon>Rhizaria</taxon>
        <taxon>Cercozoa</taxon>
        <taxon>Chlorarachniophyceae</taxon>
        <taxon>Lotharella</taxon>
    </lineage>
</organism>
<protein>
    <submittedName>
        <fullName evidence="3">Uncharacterized protein</fullName>
    </submittedName>
</protein>
<dbReference type="AlphaFoldDB" id="A0A7S2TGC8"/>
<dbReference type="EMBL" id="HBHP01003244">
    <property type="protein sequence ID" value="CAD9747973.1"/>
    <property type="molecule type" value="Transcribed_RNA"/>
</dbReference>
<feature type="compositionally biased region" description="Basic and acidic residues" evidence="2">
    <location>
        <begin position="275"/>
        <end position="297"/>
    </location>
</feature>
<keyword evidence="1" id="KW-0175">Coiled coil</keyword>
<name>A0A7S2TGC8_9EUKA</name>
<feature type="region of interest" description="Disordered" evidence="2">
    <location>
        <begin position="270"/>
        <end position="297"/>
    </location>
</feature>
<feature type="coiled-coil region" evidence="1">
    <location>
        <begin position="174"/>
        <end position="201"/>
    </location>
</feature>
<accession>A0A7S2TGC8</accession>
<gene>
    <name evidence="3" type="ORF">LSP00402_LOCUS2042</name>
</gene>
<evidence type="ECO:0000313" key="3">
    <source>
        <dbReference type="EMBL" id="CAD9747973.1"/>
    </source>
</evidence>
<evidence type="ECO:0000256" key="2">
    <source>
        <dbReference type="SAM" id="MobiDB-lite"/>
    </source>
</evidence>